<evidence type="ECO:0000313" key="2">
    <source>
        <dbReference type="EMBL" id="VDP95263.1"/>
    </source>
</evidence>
<evidence type="ECO:0000256" key="1">
    <source>
        <dbReference type="SAM" id="MobiDB-lite"/>
    </source>
</evidence>
<protein>
    <submittedName>
        <fullName evidence="2 4">Uncharacterized protein</fullName>
    </submittedName>
</protein>
<dbReference type="AlphaFoldDB" id="A0A183BFC5"/>
<name>A0A183BFC5_9TREM</name>
<reference evidence="2 3" key="2">
    <citation type="submission" date="2018-11" db="EMBL/GenBank/DDBJ databases">
        <authorList>
            <consortium name="Pathogen Informatics"/>
        </authorList>
    </citation>
    <scope>NUCLEOTIDE SEQUENCE [LARGE SCALE GENOMIC DNA]</scope>
    <source>
        <strain evidence="2 3">Egypt</strain>
    </source>
</reference>
<dbReference type="EMBL" id="UZAN01072709">
    <property type="protein sequence ID" value="VDP95263.1"/>
    <property type="molecule type" value="Genomic_DNA"/>
</dbReference>
<feature type="compositionally biased region" description="Polar residues" evidence="1">
    <location>
        <begin position="131"/>
        <end position="142"/>
    </location>
</feature>
<reference evidence="4" key="1">
    <citation type="submission" date="2016-06" db="UniProtKB">
        <authorList>
            <consortium name="WormBaseParasite"/>
        </authorList>
    </citation>
    <scope>IDENTIFICATION</scope>
</reference>
<feature type="compositionally biased region" description="Acidic residues" evidence="1">
    <location>
        <begin position="87"/>
        <end position="122"/>
    </location>
</feature>
<sequence>MVPPTQLLAQLRRILQSAASNATRPRNSVSRRPDGTKRSSRVSSDSHRRSAKPTLDALTRIREGSPFNDGPGSLPRPVPASPSDSEMTSDTEEDEDEDEDDDDDDDDDDQDQDGDGNGDEEGAVGNAGVMPSSTNLAPTVSSIKDCSTGLSSTAAKDVKSLLDFSPDSSANKQLLGAWSRCPLLMDMLYLAYELLLVRNCRTSQILFYLELKQLENRIRCWYY</sequence>
<accession>A0A183BFC5</accession>
<proteinExistence type="predicted"/>
<evidence type="ECO:0000313" key="4">
    <source>
        <dbReference type="WBParaSite" id="ECPE_0001795501-mRNA-1"/>
    </source>
</evidence>
<dbReference type="WBParaSite" id="ECPE_0001795501-mRNA-1">
    <property type="protein sequence ID" value="ECPE_0001795501-mRNA-1"/>
    <property type="gene ID" value="ECPE_0001795501"/>
</dbReference>
<keyword evidence="3" id="KW-1185">Reference proteome</keyword>
<organism evidence="4">
    <name type="scientific">Echinostoma caproni</name>
    <dbReference type="NCBI Taxonomy" id="27848"/>
    <lineage>
        <taxon>Eukaryota</taxon>
        <taxon>Metazoa</taxon>
        <taxon>Spiralia</taxon>
        <taxon>Lophotrochozoa</taxon>
        <taxon>Platyhelminthes</taxon>
        <taxon>Trematoda</taxon>
        <taxon>Digenea</taxon>
        <taxon>Plagiorchiida</taxon>
        <taxon>Echinostomata</taxon>
        <taxon>Echinostomatoidea</taxon>
        <taxon>Echinostomatidae</taxon>
        <taxon>Echinostoma</taxon>
    </lineage>
</organism>
<feature type="region of interest" description="Disordered" evidence="1">
    <location>
        <begin position="16"/>
        <end position="142"/>
    </location>
</feature>
<evidence type="ECO:0000313" key="3">
    <source>
        <dbReference type="Proteomes" id="UP000272942"/>
    </source>
</evidence>
<feature type="compositionally biased region" description="Polar residues" evidence="1">
    <location>
        <begin position="17"/>
        <end position="30"/>
    </location>
</feature>
<gene>
    <name evidence="2" type="ORF">ECPE_LOCUS17908</name>
</gene>
<dbReference type="Proteomes" id="UP000272942">
    <property type="component" value="Unassembled WGS sequence"/>
</dbReference>